<sequence length="679" mass="74269">MLRFSLLGPMEIRVNGELRTPSAPMARRVLAVLLTHADRVVPMDLLIDELWGEQPPRRARKTVQTYIYQLRKALSGDGGARPGRDPVETHPHGYRLPLEGAQLDLRDFQERLWEGREALARGQANEGAMALRRGLELWRGAALEDVETGPVLAAEATRLEDLRIRALEQRIAADLAQGRHQSLLEEVRELTYRHPVHEEFCAQLMTAAKRCGQRDEALSAYARLRRAMTEQLGLEPSERLQELQRAVLAGHDDRIPARPQGGLAEPAAAANPPFQLPAAIGVFVGRQNELERVACAVRGTGADSHVRIVTVTGGPGVGKTEVALQVAHRLREHFPDGQLKARLHTEDGTALRPAEVLGGLLVAAGYDHRSLPERTDDLARMFRGWAAGRRFLLLLDDAADGDQVLPLLPAGSGNAVIVTSRCRMTGLPGSVTSVELGPMPEAEGRRLLAHVVGEDRTAREPAAAAAIVAGCEGMPMAIHAVGSRIAVWPDRSLADFAARLEDEHQRLEELSSPHLDVRQYLAESVERLPDSARDVLKEMGRAGRADVTVAYLARRLRRSVPSIERSVELLAAFHVAKPVVRDGGHAVRLAPLFRLAAAGRHTRAPEPVTREVEAPQFPYKIDVQVPQMPNSSHLGALPTRRLGAVRIGSAVGGRTPDRCPSFLSPTCPLPSNELIEEHR</sequence>
<name>A0ABU0QWZ7_9ACTN</name>
<proteinExistence type="inferred from homology"/>
<keyword evidence="9" id="KW-1185">Reference proteome</keyword>
<evidence type="ECO:0000256" key="2">
    <source>
        <dbReference type="ARBA" id="ARBA00023012"/>
    </source>
</evidence>
<organism evidence="8 9">
    <name type="scientific">Streptomyces africanus</name>
    <dbReference type="NCBI Taxonomy" id="231024"/>
    <lineage>
        <taxon>Bacteria</taxon>
        <taxon>Bacillati</taxon>
        <taxon>Actinomycetota</taxon>
        <taxon>Actinomycetes</taxon>
        <taxon>Kitasatosporales</taxon>
        <taxon>Streptomycetaceae</taxon>
        <taxon>Streptomyces</taxon>
    </lineage>
</organism>
<dbReference type="GO" id="GO:0003677">
    <property type="term" value="F:DNA binding"/>
    <property type="evidence" value="ECO:0007669"/>
    <property type="project" value="UniProtKB-KW"/>
</dbReference>
<evidence type="ECO:0000259" key="7">
    <source>
        <dbReference type="PROSITE" id="PS51755"/>
    </source>
</evidence>
<evidence type="ECO:0000256" key="4">
    <source>
        <dbReference type="ARBA" id="ARBA00023125"/>
    </source>
</evidence>
<protein>
    <submittedName>
        <fullName evidence="8">DNA-binding SARP family transcriptional activator</fullName>
    </submittedName>
</protein>
<feature type="domain" description="OmpR/PhoB-type" evidence="7">
    <location>
        <begin position="1"/>
        <end position="98"/>
    </location>
</feature>
<evidence type="ECO:0000256" key="6">
    <source>
        <dbReference type="PROSITE-ProRule" id="PRU01091"/>
    </source>
</evidence>
<dbReference type="PANTHER" id="PTHR35807:SF1">
    <property type="entry name" value="TRANSCRIPTIONAL REGULATOR REDD"/>
    <property type="match status" value="1"/>
</dbReference>
<feature type="DNA-binding region" description="OmpR/PhoB-type" evidence="6">
    <location>
        <begin position="1"/>
        <end position="98"/>
    </location>
</feature>
<accession>A0ABU0QWZ7</accession>
<dbReference type="Proteomes" id="UP001232755">
    <property type="component" value="Unassembled WGS sequence"/>
</dbReference>
<dbReference type="InterPro" id="IPR011990">
    <property type="entry name" value="TPR-like_helical_dom_sf"/>
</dbReference>
<keyword evidence="4 6" id="KW-0238">DNA-binding</keyword>
<dbReference type="SUPFAM" id="SSF46894">
    <property type="entry name" value="C-terminal effector domain of the bipartite response regulators"/>
    <property type="match status" value="1"/>
</dbReference>
<keyword evidence="3" id="KW-0805">Transcription regulation</keyword>
<evidence type="ECO:0000313" key="9">
    <source>
        <dbReference type="Proteomes" id="UP001232755"/>
    </source>
</evidence>
<keyword evidence="2" id="KW-0902">Two-component regulatory system</keyword>
<dbReference type="PRINTS" id="PR00364">
    <property type="entry name" value="DISEASERSIST"/>
</dbReference>
<comment type="caution">
    <text evidence="8">The sequence shown here is derived from an EMBL/GenBank/DDBJ whole genome shotgun (WGS) entry which is preliminary data.</text>
</comment>
<dbReference type="Gene3D" id="1.10.10.10">
    <property type="entry name" value="Winged helix-like DNA-binding domain superfamily/Winged helix DNA-binding domain"/>
    <property type="match status" value="1"/>
</dbReference>
<dbReference type="SMART" id="SM00862">
    <property type="entry name" value="Trans_reg_C"/>
    <property type="match status" value="1"/>
</dbReference>
<dbReference type="Pfam" id="PF03704">
    <property type="entry name" value="BTAD"/>
    <property type="match status" value="1"/>
</dbReference>
<dbReference type="Gene3D" id="3.40.50.300">
    <property type="entry name" value="P-loop containing nucleotide triphosphate hydrolases"/>
    <property type="match status" value="1"/>
</dbReference>
<dbReference type="PROSITE" id="PS51755">
    <property type="entry name" value="OMPR_PHOB"/>
    <property type="match status" value="1"/>
</dbReference>
<dbReference type="Pfam" id="PF00486">
    <property type="entry name" value="Trans_reg_C"/>
    <property type="match status" value="1"/>
</dbReference>
<dbReference type="InterPro" id="IPR027417">
    <property type="entry name" value="P-loop_NTPase"/>
</dbReference>
<evidence type="ECO:0000256" key="5">
    <source>
        <dbReference type="ARBA" id="ARBA00023163"/>
    </source>
</evidence>
<dbReference type="SUPFAM" id="SSF52540">
    <property type="entry name" value="P-loop containing nucleoside triphosphate hydrolases"/>
    <property type="match status" value="1"/>
</dbReference>
<comment type="similarity">
    <text evidence="1">Belongs to the AfsR/DnrI/RedD regulatory family.</text>
</comment>
<dbReference type="InterPro" id="IPR036388">
    <property type="entry name" value="WH-like_DNA-bd_sf"/>
</dbReference>
<dbReference type="SMART" id="SM01043">
    <property type="entry name" value="BTAD"/>
    <property type="match status" value="1"/>
</dbReference>
<dbReference type="PANTHER" id="PTHR35807">
    <property type="entry name" value="TRANSCRIPTIONAL REGULATOR REDD-RELATED"/>
    <property type="match status" value="1"/>
</dbReference>
<dbReference type="InterPro" id="IPR051677">
    <property type="entry name" value="AfsR-DnrI-RedD_regulator"/>
</dbReference>
<dbReference type="InterPro" id="IPR005158">
    <property type="entry name" value="BTAD"/>
</dbReference>
<gene>
    <name evidence="8" type="ORF">QF034_006157</name>
</gene>
<dbReference type="EMBL" id="JAUSYP010000001">
    <property type="protein sequence ID" value="MDQ0751926.1"/>
    <property type="molecule type" value="Genomic_DNA"/>
</dbReference>
<dbReference type="InterPro" id="IPR001867">
    <property type="entry name" value="OmpR/PhoB-type_DNA-bd"/>
</dbReference>
<evidence type="ECO:0000256" key="3">
    <source>
        <dbReference type="ARBA" id="ARBA00023015"/>
    </source>
</evidence>
<keyword evidence="5" id="KW-0804">Transcription</keyword>
<dbReference type="SUPFAM" id="SSF48452">
    <property type="entry name" value="TPR-like"/>
    <property type="match status" value="1"/>
</dbReference>
<dbReference type="Gene3D" id="1.25.40.10">
    <property type="entry name" value="Tetratricopeptide repeat domain"/>
    <property type="match status" value="1"/>
</dbReference>
<evidence type="ECO:0000256" key="1">
    <source>
        <dbReference type="ARBA" id="ARBA00005820"/>
    </source>
</evidence>
<evidence type="ECO:0000313" key="8">
    <source>
        <dbReference type="EMBL" id="MDQ0751926.1"/>
    </source>
</evidence>
<dbReference type="InterPro" id="IPR016032">
    <property type="entry name" value="Sig_transdc_resp-reg_C-effctor"/>
</dbReference>
<dbReference type="CDD" id="cd15831">
    <property type="entry name" value="BTAD"/>
    <property type="match status" value="1"/>
</dbReference>
<reference evidence="8 9" key="1">
    <citation type="submission" date="2023-07" db="EMBL/GenBank/DDBJ databases">
        <title>Comparative genomics of wheat-associated soil bacteria to identify genetic determinants of phenazine resistance.</title>
        <authorList>
            <person name="Mouncey N."/>
        </authorList>
    </citation>
    <scope>NUCLEOTIDE SEQUENCE [LARGE SCALE GENOMIC DNA]</scope>
    <source>
        <strain evidence="8 9">B3I12</strain>
    </source>
</reference>